<dbReference type="Pfam" id="PF13378">
    <property type="entry name" value="MR_MLE_C"/>
    <property type="match status" value="1"/>
</dbReference>
<proteinExistence type="predicted"/>
<evidence type="ECO:0000313" key="5">
    <source>
        <dbReference type="EMBL" id="UYV97522.1"/>
    </source>
</evidence>
<reference evidence="5" key="1">
    <citation type="submission" date="2022-07" db="EMBL/GenBank/DDBJ databases">
        <authorList>
            <person name="Wu T."/>
        </authorList>
    </citation>
    <scope>NUCLEOTIDE SEQUENCE</scope>
    <source>
        <strain evidence="5">SD-1</strain>
    </source>
</reference>
<dbReference type="InterPro" id="IPR018110">
    <property type="entry name" value="Mandel_Rmase/mucon_lact_enz_CS"/>
</dbReference>
<dbReference type="RefSeq" id="WP_031217326.1">
    <property type="nucleotide sequence ID" value="NZ_BDMH01000053.1"/>
</dbReference>
<dbReference type="GO" id="GO:0016052">
    <property type="term" value="P:carbohydrate catabolic process"/>
    <property type="evidence" value="ECO:0007669"/>
    <property type="project" value="TreeGrafter"/>
</dbReference>
<dbReference type="InterPro" id="IPR029017">
    <property type="entry name" value="Enolase-like_N"/>
</dbReference>
<keyword evidence="2" id="KW-0479">Metal-binding</keyword>
<organism evidence="5 6">
    <name type="scientific">Paenarthrobacter ureafaciens</name>
    <dbReference type="NCBI Taxonomy" id="37931"/>
    <lineage>
        <taxon>Bacteria</taxon>
        <taxon>Bacillati</taxon>
        <taxon>Actinomycetota</taxon>
        <taxon>Actinomycetes</taxon>
        <taxon>Micrococcales</taxon>
        <taxon>Micrococcaceae</taxon>
        <taxon>Paenarthrobacter</taxon>
    </lineage>
</organism>
<evidence type="ECO:0000256" key="1">
    <source>
        <dbReference type="ARBA" id="ARBA00001946"/>
    </source>
</evidence>
<dbReference type="GO" id="GO:0000287">
    <property type="term" value="F:magnesium ion binding"/>
    <property type="evidence" value="ECO:0007669"/>
    <property type="project" value="TreeGrafter"/>
</dbReference>
<dbReference type="InterPro" id="IPR036849">
    <property type="entry name" value="Enolase-like_C_sf"/>
</dbReference>
<dbReference type="PROSITE" id="PS00908">
    <property type="entry name" value="MR_MLE_1"/>
    <property type="match status" value="1"/>
</dbReference>
<dbReference type="GO" id="GO:0016836">
    <property type="term" value="F:hydro-lyase activity"/>
    <property type="evidence" value="ECO:0007669"/>
    <property type="project" value="TreeGrafter"/>
</dbReference>
<dbReference type="Gene3D" id="3.20.20.120">
    <property type="entry name" value="Enolase-like C-terminal domain"/>
    <property type="match status" value="1"/>
</dbReference>
<dbReference type="Gene3D" id="3.30.390.10">
    <property type="entry name" value="Enolase-like, N-terminal domain"/>
    <property type="match status" value="1"/>
</dbReference>
<feature type="domain" description="Mandelate racemase/muconate lactonizing enzyme C-terminal" evidence="4">
    <location>
        <begin position="144"/>
        <end position="243"/>
    </location>
</feature>
<dbReference type="PANTHER" id="PTHR13794:SF58">
    <property type="entry name" value="MITOCHONDRIAL ENOLASE SUPERFAMILY MEMBER 1"/>
    <property type="match status" value="1"/>
</dbReference>
<dbReference type="SFLD" id="SFLDS00001">
    <property type="entry name" value="Enolase"/>
    <property type="match status" value="1"/>
</dbReference>
<dbReference type="Proteomes" id="UP001163293">
    <property type="component" value="Chromosome"/>
</dbReference>
<dbReference type="InterPro" id="IPR029065">
    <property type="entry name" value="Enolase_C-like"/>
</dbReference>
<evidence type="ECO:0000256" key="2">
    <source>
        <dbReference type="ARBA" id="ARBA00022723"/>
    </source>
</evidence>
<dbReference type="InterPro" id="IPR013342">
    <property type="entry name" value="Mandelate_racemase_C"/>
</dbReference>
<sequence>MKITEVKAFPVGVPLDEPLRWGAMEVNVKGGIIVRVKTDEGIEGIGEAGFSAEYFPTVGPIINHQLGPMLIGRDPLDVASIWQDMLNATHMWGRRGIETYALSGIDIALWDLLGKASNQPVYRLLGASKSKVKAYYAPSLKPTEAIVEESIAAVEQGFFAMKLRNGPSLSKGVDMVARVRDAVGPDIDIMVDANMAFDRREALTLATELEQLGVLWLEEPILSRSLTQYIDDHSWLSDRVSLKLAGGESLLTRYEYLDLLRKRTFDVLQPDCTSVGGISECKRVADMASSWNLWCVPHIACSSGTGVALAAGLHMILSCENAPMIEFDAYGGPGWDGLLEQPLTATGGYVEAREVPGLGIEFADGALEKYTLTDARFASAA</sequence>
<dbReference type="AlphaFoldDB" id="A0AAX3EK74"/>
<dbReference type="PANTHER" id="PTHR13794">
    <property type="entry name" value="ENOLASE SUPERFAMILY, MANDELATE RACEMASE"/>
    <property type="match status" value="1"/>
</dbReference>
<keyword evidence="6" id="KW-1185">Reference proteome</keyword>
<dbReference type="SUPFAM" id="SSF54826">
    <property type="entry name" value="Enolase N-terminal domain-like"/>
    <property type="match status" value="1"/>
</dbReference>
<name>A0AAX3EK74_PAEUR</name>
<comment type="cofactor">
    <cofactor evidence="1">
        <name>Mg(2+)</name>
        <dbReference type="ChEBI" id="CHEBI:18420"/>
    </cofactor>
</comment>
<dbReference type="CDD" id="cd03316">
    <property type="entry name" value="MR_like"/>
    <property type="match status" value="1"/>
</dbReference>
<evidence type="ECO:0000313" key="6">
    <source>
        <dbReference type="Proteomes" id="UP001163293"/>
    </source>
</evidence>
<evidence type="ECO:0000256" key="3">
    <source>
        <dbReference type="ARBA" id="ARBA00022842"/>
    </source>
</evidence>
<protein>
    <submittedName>
        <fullName evidence="5">Mandelate racemase/muconate lactonizing enzyme family protein</fullName>
    </submittedName>
</protein>
<gene>
    <name evidence="5" type="ORF">NL394_21260</name>
</gene>
<dbReference type="InterPro" id="IPR013341">
    <property type="entry name" value="Mandelate_racemase_N_dom"/>
</dbReference>
<dbReference type="GO" id="GO:0009063">
    <property type="term" value="P:amino acid catabolic process"/>
    <property type="evidence" value="ECO:0007669"/>
    <property type="project" value="InterPro"/>
</dbReference>
<keyword evidence="3" id="KW-0460">Magnesium</keyword>
<evidence type="ECO:0000259" key="4">
    <source>
        <dbReference type="SMART" id="SM00922"/>
    </source>
</evidence>
<dbReference type="SUPFAM" id="SSF51604">
    <property type="entry name" value="Enolase C-terminal domain-like"/>
    <property type="match status" value="1"/>
</dbReference>
<accession>A0AAX3EK74</accession>
<dbReference type="Pfam" id="PF02746">
    <property type="entry name" value="MR_MLE_N"/>
    <property type="match status" value="1"/>
</dbReference>
<dbReference type="EMBL" id="CP101185">
    <property type="protein sequence ID" value="UYV97522.1"/>
    <property type="molecule type" value="Genomic_DNA"/>
</dbReference>
<dbReference type="InterPro" id="IPR046945">
    <property type="entry name" value="RHMD-like"/>
</dbReference>
<dbReference type="SMART" id="SM00922">
    <property type="entry name" value="MR_MLE"/>
    <property type="match status" value="1"/>
</dbReference>
<dbReference type="SFLD" id="SFLDG00179">
    <property type="entry name" value="mandelate_racemase"/>
    <property type="match status" value="1"/>
</dbReference>
<dbReference type="PROSITE" id="PS00909">
    <property type="entry name" value="MR_MLE_2"/>
    <property type="match status" value="1"/>
</dbReference>